<dbReference type="EMBL" id="AK086627">
    <property type="protein sequence ID" value="BAC39705.1"/>
    <property type="molecule type" value="mRNA"/>
</dbReference>
<reference evidence="1" key="7">
    <citation type="journal article" date="2005" name="Science">
        <title>The Transcriptional Landscape of the Mammalian Genome.</title>
        <authorList>
            <consortium name="The FANTOM Consortium"/>
            <consortium name="Riken Genome Exploration Research Group and Genome Science Group (Genome Network Project Core Group)"/>
        </authorList>
    </citation>
    <scope>NUCLEOTIDE SEQUENCE</scope>
    <source>
        <strain evidence="1">C57BL/6J</strain>
        <tissue evidence="1">Head</tissue>
    </source>
</reference>
<name>Q8C388_MOUSE</name>
<dbReference type="MGI" id="MGI:3641676">
    <property type="gene designation" value="Gm9981"/>
</dbReference>
<dbReference type="AlphaFoldDB" id="Q8C388"/>
<accession>Q8C388</accession>
<protein>
    <submittedName>
        <fullName evidence="1">Uncharacterized protein</fullName>
    </submittedName>
</protein>
<dbReference type="AGR" id="MGI:3641676"/>
<reference evidence="1" key="8">
    <citation type="journal article" date="2005" name="Science">
        <title>Antisense Transcription in the Mammalian Transcriptome.</title>
        <authorList>
            <consortium name="RIKEN Genome Exploration Research Group and Genome Science Group (Genome Network Project Core Group) and the FANTOM Consortium"/>
        </authorList>
    </citation>
    <scope>NUCLEOTIDE SEQUENCE</scope>
    <source>
        <strain evidence="1">C57BL/6J</strain>
        <tissue evidence="1">Head</tissue>
    </source>
</reference>
<reference evidence="1" key="2">
    <citation type="journal article" date="2000" name="Genome Res.">
        <title>Normalization and subtraction of cap-trapper-selected cDNAs to prepare full-length cDNA libraries for rapid discovery of new genes.</title>
        <authorList>
            <person name="Carninci P."/>
            <person name="Shibata Y."/>
            <person name="Hayatsu N."/>
            <person name="Sugahara Y."/>
            <person name="Shibata K."/>
            <person name="Itoh M."/>
            <person name="Konno H."/>
            <person name="Okazaki Y."/>
            <person name="Muramatsu M."/>
            <person name="Hayashizaki Y."/>
        </authorList>
    </citation>
    <scope>NUCLEOTIDE SEQUENCE</scope>
    <source>
        <strain evidence="1">C57BL/6J</strain>
        <tissue evidence="1">Head</tissue>
    </source>
</reference>
<evidence type="ECO:0000313" key="2">
    <source>
        <dbReference type="MGI" id="MGI:3641676"/>
    </source>
</evidence>
<reference evidence="1" key="1">
    <citation type="journal article" date="1999" name="Methods Enzymol.">
        <title>High-efficiency full-length cDNA cloning.</title>
        <authorList>
            <person name="Carninci P."/>
            <person name="Hayashizaki Y."/>
        </authorList>
    </citation>
    <scope>NUCLEOTIDE SEQUENCE</scope>
    <source>
        <strain evidence="1">C57BL/6J</strain>
        <tissue evidence="1">Head</tissue>
    </source>
</reference>
<proteinExistence type="evidence at transcript level"/>
<reference evidence="1" key="4">
    <citation type="journal article" date="2001" name="Nature">
        <title>Functional annotation of a full-length mouse cDNA collection.</title>
        <authorList>
            <consortium name="The RIKEN Genome Exploration Research Group Phase II Team and the FANTOM Consortium"/>
        </authorList>
    </citation>
    <scope>NUCLEOTIDE SEQUENCE</scope>
    <source>
        <strain evidence="1">C57BL/6J</strain>
        <tissue evidence="1">Head</tissue>
    </source>
</reference>
<organism evidence="1">
    <name type="scientific">Mus musculus</name>
    <name type="common">Mouse</name>
    <dbReference type="NCBI Taxonomy" id="10090"/>
    <lineage>
        <taxon>Eukaryota</taxon>
        <taxon>Metazoa</taxon>
        <taxon>Chordata</taxon>
        <taxon>Craniata</taxon>
        <taxon>Vertebrata</taxon>
        <taxon>Euteleostomi</taxon>
        <taxon>Mammalia</taxon>
        <taxon>Eutheria</taxon>
        <taxon>Euarchontoglires</taxon>
        <taxon>Glires</taxon>
        <taxon>Rodentia</taxon>
        <taxon>Myomorpha</taxon>
        <taxon>Muroidea</taxon>
        <taxon>Muridae</taxon>
        <taxon>Murinae</taxon>
        <taxon>Mus</taxon>
        <taxon>Mus</taxon>
    </lineage>
</organism>
<reference evidence="1" key="5">
    <citation type="journal article" date="2002" name="Nature">
        <title>Analysis of the mouse transcriptome based on functional annotation of 60,770 full-length cDNAs.</title>
        <authorList>
            <consortium name="The FANTOM Consortium and the RIKEN Genome Exploration Research Group Phase I and II Team"/>
        </authorList>
    </citation>
    <scope>NUCLEOTIDE SEQUENCE</scope>
    <source>
        <strain evidence="1">C57BL/6J</strain>
        <tissue evidence="1">Head</tissue>
    </source>
</reference>
<reference evidence="1" key="6">
    <citation type="submission" date="2002-04" db="EMBL/GenBank/DDBJ databases">
        <authorList>
            <person name="Adachi J."/>
            <person name="Aizawa K."/>
            <person name="Akimura T."/>
            <person name="Arakawa T."/>
            <person name="Bono H."/>
            <person name="Carninci P."/>
            <person name="Fukuda S."/>
            <person name="Furuno M."/>
            <person name="Hanagaki T."/>
            <person name="Hara A."/>
            <person name="Hashizume W."/>
            <person name="Hayashida K."/>
            <person name="Hayatsu N."/>
            <person name="Hiramoto K."/>
            <person name="Hiraoka T."/>
            <person name="Hirozane T."/>
            <person name="Hori F."/>
            <person name="Imotani K."/>
            <person name="Ishii Y."/>
            <person name="Itoh M."/>
            <person name="Kagawa I."/>
            <person name="Kasukawa T."/>
            <person name="Katoh H."/>
            <person name="Kawai J."/>
            <person name="Kojima Y."/>
            <person name="Kondo S."/>
            <person name="Konno H."/>
            <person name="Kouda M."/>
            <person name="Koya S."/>
            <person name="Kurihara C."/>
            <person name="Matsuyama T."/>
            <person name="Miyazaki A."/>
            <person name="Murata M."/>
            <person name="Nakamura M."/>
            <person name="Nishi K."/>
            <person name="Nomura K."/>
            <person name="Numazaki R."/>
            <person name="Ohno M."/>
            <person name="Ohsato N."/>
            <person name="Okazaki Y."/>
            <person name="Saito R."/>
            <person name="Saitoh H."/>
            <person name="Sakai C."/>
            <person name="Sakai K."/>
            <person name="Sakazume N."/>
            <person name="Sano H."/>
            <person name="Sasaki D."/>
            <person name="Shibata K."/>
            <person name="Shinagawa A."/>
            <person name="Shiraki T."/>
            <person name="Sogabe Y."/>
            <person name="Tagami M."/>
            <person name="Tagawa A."/>
            <person name="Takahashi F."/>
            <person name="Takaku-Akahira S."/>
            <person name="Takeda Y."/>
            <person name="Tanaka T."/>
            <person name="Tomaru A."/>
            <person name="Toya T."/>
            <person name="Yasunishi A."/>
            <person name="Muramatsu M."/>
            <person name="Hayashizaki Y."/>
        </authorList>
    </citation>
    <scope>NUCLEOTIDE SEQUENCE</scope>
    <source>
        <strain evidence="1">C57BL/6J</strain>
        <tissue evidence="1">Head</tissue>
    </source>
</reference>
<reference evidence="1" key="3">
    <citation type="journal article" date="2000" name="Genome Res.">
        <title>RIKEN integrated sequence analysis (RISA) system--384-format sequencing pipeline with 384 multicapillary sequencer.</title>
        <authorList>
            <person name="Shibata K."/>
            <person name="Itoh M."/>
            <person name="Aizawa K."/>
            <person name="Nagaoka S."/>
            <person name="Sasaki N."/>
            <person name="Carninci P."/>
            <person name="Konno H."/>
            <person name="Akiyama J."/>
            <person name="Nishi K."/>
            <person name="Kitsunai T."/>
            <person name="Tashiro H."/>
            <person name="Itoh M."/>
            <person name="Sumi N."/>
            <person name="Ishii Y."/>
            <person name="Nakamura S."/>
            <person name="Hazama M."/>
            <person name="Nishine T."/>
            <person name="Harada A."/>
            <person name="Yamamoto R."/>
            <person name="Matsumoto H."/>
            <person name="Sakaguchi S."/>
            <person name="Ikegami T."/>
            <person name="Kashiwagi K."/>
            <person name="Fujiwake S."/>
            <person name="Inoue K."/>
            <person name="Togawa Y."/>
            <person name="Izawa M."/>
            <person name="Ohara E."/>
            <person name="Watahiki M."/>
            <person name="Yoneda Y."/>
            <person name="Ishikawa T."/>
            <person name="Ozawa K."/>
            <person name="Tanaka T."/>
            <person name="Matsuura S."/>
            <person name="Kawai J."/>
            <person name="Okazaki Y."/>
            <person name="Muramatsu M."/>
            <person name="Inoue Y."/>
            <person name="Kira A."/>
            <person name="Hayashizaki Y."/>
        </authorList>
    </citation>
    <scope>NUCLEOTIDE SEQUENCE</scope>
    <source>
        <strain evidence="1">C57BL/6J</strain>
        <tissue evidence="1">Head</tissue>
    </source>
</reference>
<gene>
    <name evidence="2" type="primary">Gm9981</name>
</gene>
<sequence length="120" mass="13227">MQSCKFTGARVRALASDHLPVEQRLLWCKACMQHLPWHRFVTALESTTRIARGFRSRVAQHTIQSLDREKGASGQPSRRAFAPLMNAAGCDSTAEDAENPNELGLRETTFSSMTALLGAP</sequence>
<evidence type="ECO:0000313" key="1">
    <source>
        <dbReference type="EMBL" id="BAC39705.1"/>
    </source>
</evidence>